<dbReference type="Gene3D" id="3.40.640.10">
    <property type="entry name" value="Type I PLP-dependent aspartate aminotransferase-like (Major domain)"/>
    <property type="match status" value="1"/>
</dbReference>
<dbReference type="NCBIfam" id="NF006580">
    <property type="entry name" value="PRK09105.1"/>
    <property type="match status" value="1"/>
</dbReference>
<keyword evidence="3 8" id="KW-0032">Aminotransferase</keyword>
<dbReference type="GO" id="GO:0030170">
    <property type="term" value="F:pyridoxal phosphate binding"/>
    <property type="evidence" value="ECO:0007669"/>
    <property type="project" value="InterPro"/>
</dbReference>
<evidence type="ECO:0000256" key="5">
    <source>
        <dbReference type="ARBA" id="ARBA00022898"/>
    </source>
</evidence>
<feature type="domain" description="Aminotransferase class I/classII large" evidence="7">
    <location>
        <begin position="49"/>
        <end position="365"/>
    </location>
</feature>
<accession>A0A7S7NVD4</accession>
<comment type="cofactor">
    <cofactor evidence="1 6">
        <name>pyridoxal 5'-phosphate</name>
        <dbReference type="ChEBI" id="CHEBI:597326"/>
    </cofactor>
</comment>
<evidence type="ECO:0000256" key="3">
    <source>
        <dbReference type="ARBA" id="ARBA00022576"/>
    </source>
</evidence>
<evidence type="ECO:0000256" key="1">
    <source>
        <dbReference type="ARBA" id="ARBA00001933"/>
    </source>
</evidence>
<dbReference type="AlphaFoldDB" id="A0A7S7NVD4"/>
<keyword evidence="9" id="KW-1185">Reference proteome</keyword>
<dbReference type="InterPro" id="IPR050106">
    <property type="entry name" value="HistidinolP_aminotransfase"/>
</dbReference>
<dbReference type="PANTHER" id="PTHR43643:SF3">
    <property type="entry name" value="HISTIDINOL-PHOSPHATE AMINOTRANSFERASE"/>
    <property type="match status" value="1"/>
</dbReference>
<dbReference type="InterPro" id="IPR015421">
    <property type="entry name" value="PyrdxlP-dep_Trfase_major"/>
</dbReference>
<dbReference type="KEGG" id="pfer:IRI77_08050"/>
<protein>
    <submittedName>
        <fullName evidence="8">Pyridoxal phosphate-dependent aminotransferase</fullName>
    </submittedName>
</protein>
<dbReference type="PROSITE" id="PS00599">
    <property type="entry name" value="AA_TRANSFER_CLASS_2"/>
    <property type="match status" value="1"/>
</dbReference>
<dbReference type="PANTHER" id="PTHR43643">
    <property type="entry name" value="HISTIDINOL-PHOSPHATE AMINOTRANSFERASE 2"/>
    <property type="match status" value="1"/>
</dbReference>
<dbReference type="InterPro" id="IPR015422">
    <property type="entry name" value="PyrdxlP-dep_Trfase_small"/>
</dbReference>
<dbReference type="InterPro" id="IPR001917">
    <property type="entry name" value="Aminotrans_II_pyridoxalP_BS"/>
</dbReference>
<dbReference type="GO" id="GO:0008483">
    <property type="term" value="F:transaminase activity"/>
    <property type="evidence" value="ECO:0007669"/>
    <property type="project" value="UniProtKB-KW"/>
</dbReference>
<keyword evidence="5 6" id="KW-0663">Pyridoxal phosphate</keyword>
<reference evidence="8 9" key="1">
    <citation type="submission" date="2020-10" db="EMBL/GenBank/DDBJ databases">
        <title>Complete genome sequence of Paludibaculum fermentans P105T, a facultatively anaerobic acidobacterium capable of dissimilatory Fe(III) reduction.</title>
        <authorList>
            <person name="Dedysh S.N."/>
            <person name="Beletsky A.V."/>
            <person name="Kulichevskaya I.S."/>
            <person name="Mardanov A.V."/>
            <person name="Ravin N.V."/>
        </authorList>
    </citation>
    <scope>NUCLEOTIDE SEQUENCE [LARGE SCALE GENOMIC DNA]</scope>
    <source>
        <strain evidence="8 9">P105</strain>
    </source>
</reference>
<dbReference type="RefSeq" id="WP_194451557.1">
    <property type="nucleotide sequence ID" value="NZ_CP063849.1"/>
</dbReference>
<dbReference type="CDD" id="cd00609">
    <property type="entry name" value="AAT_like"/>
    <property type="match status" value="1"/>
</dbReference>
<evidence type="ECO:0000256" key="4">
    <source>
        <dbReference type="ARBA" id="ARBA00022679"/>
    </source>
</evidence>
<dbReference type="InterPro" id="IPR015424">
    <property type="entry name" value="PyrdxlP-dep_Trfase"/>
</dbReference>
<sequence length="374" mass="40904">METQKFSRRSMARMAALLTAGSSLPFYNEAALAQEAQRGVSRGAMPADAVRISSNENPLGPCPEALEAIYKIAKYGGRYQPFGETAAFIKTAAEVEGVKPSYIAPFAGSSDPLHRTTVAFTSPERSFVMGDPGYEAGARSAQFIGAKVHRIPLRKDFSHDVEAMCKADPNAGVIYICNPNNPTGTLTSRKDIEYVLANKPKGSILLLDEAYVHFSEMTPASELVAADKEVIILRTFSKAYGMAGIRAGMAIARPDLLEKMRPYGAGMLPITGLVAATASMQVKTLVAERRKINKDIREDTFEFLTAKKFTFVPSQSNKFMLEVHKPGMEVVKALAAEKIYIGRVWPIWPTHVRVSIGTQDEMNKFKTALVKVMA</sequence>
<proteinExistence type="inferred from homology"/>
<dbReference type="Gene3D" id="3.90.1150.10">
    <property type="entry name" value="Aspartate Aminotransferase, domain 1"/>
    <property type="match status" value="1"/>
</dbReference>
<organism evidence="8 9">
    <name type="scientific">Paludibaculum fermentans</name>
    <dbReference type="NCBI Taxonomy" id="1473598"/>
    <lineage>
        <taxon>Bacteria</taxon>
        <taxon>Pseudomonadati</taxon>
        <taxon>Acidobacteriota</taxon>
        <taxon>Terriglobia</taxon>
        <taxon>Bryobacterales</taxon>
        <taxon>Bryobacteraceae</taxon>
        <taxon>Paludibaculum</taxon>
    </lineage>
</organism>
<dbReference type="Pfam" id="PF00155">
    <property type="entry name" value="Aminotran_1_2"/>
    <property type="match status" value="1"/>
</dbReference>
<dbReference type="Proteomes" id="UP000593892">
    <property type="component" value="Chromosome"/>
</dbReference>
<evidence type="ECO:0000256" key="6">
    <source>
        <dbReference type="RuleBase" id="RU003693"/>
    </source>
</evidence>
<dbReference type="InterPro" id="IPR004839">
    <property type="entry name" value="Aminotransferase_I/II_large"/>
</dbReference>
<comment type="similarity">
    <text evidence="2">Belongs to the class-II pyridoxal-phosphate-dependent aminotransferase family. Histidinol-phosphate aminotransferase subfamily.</text>
</comment>
<name>A0A7S7NVD4_PALFE</name>
<evidence type="ECO:0000313" key="9">
    <source>
        <dbReference type="Proteomes" id="UP000593892"/>
    </source>
</evidence>
<dbReference type="EMBL" id="CP063849">
    <property type="protein sequence ID" value="QOY89894.1"/>
    <property type="molecule type" value="Genomic_DNA"/>
</dbReference>
<gene>
    <name evidence="8" type="ORF">IRI77_08050</name>
</gene>
<evidence type="ECO:0000313" key="8">
    <source>
        <dbReference type="EMBL" id="QOY89894.1"/>
    </source>
</evidence>
<evidence type="ECO:0000259" key="7">
    <source>
        <dbReference type="Pfam" id="PF00155"/>
    </source>
</evidence>
<keyword evidence="4 8" id="KW-0808">Transferase</keyword>
<evidence type="ECO:0000256" key="2">
    <source>
        <dbReference type="ARBA" id="ARBA00007970"/>
    </source>
</evidence>
<dbReference type="SUPFAM" id="SSF53383">
    <property type="entry name" value="PLP-dependent transferases"/>
    <property type="match status" value="1"/>
</dbReference>